<dbReference type="RefSeq" id="WP_098902374.1">
    <property type="nucleotide sequence ID" value="NZ_NVNL01000046.1"/>
</dbReference>
<sequence length="140" mass="16706">MATVFPYYFDDGQTTFHGTCSIKKLQKSYHDNYDYFQVHFLEGTLFIKDVYQNKIYEETFQNVQSVIAVKKEYVQEETCGYEKEVCFTSRNRTSENPYEVMVVNADIEKKLTRNKILNWLLHDPIRNLFIGNEKYLLTIK</sequence>
<reference evidence="2 3" key="1">
    <citation type="submission" date="2017-09" db="EMBL/GenBank/DDBJ databases">
        <title>Large-scale bioinformatics analysis of Bacillus genomes uncovers conserved roles of natural products in bacterial physiology.</title>
        <authorList>
            <consortium name="Agbiome Team Llc"/>
            <person name="Bleich R.M."/>
            <person name="Grubbs K.J."/>
            <person name="Santa Maria K.C."/>
            <person name="Allen S.E."/>
            <person name="Farag S."/>
            <person name="Shank E.A."/>
            <person name="Bowers A."/>
        </authorList>
    </citation>
    <scope>NUCLEOTIDE SEQUENCE [LARGE SCALE GENOMIC DNA]</scope>
    <source>
        <strain evidence="2 3">AFS089089</strain>
    </source>
</reference>
<evidence type="ECO:0000313" key="2">
    <source>
        <dbReference type="EMBL" id="PEA87579.1"/>
    </source>
</evidence>
<dbReference type="Pfam" id="PF26542">
    <property type="entry name" value="Orfx1"/>
    <property type="match status" value="1"/>
</dbReference>
<dbReference type="InterPro" id="IPR058823">
    <property type="entry name" value="Orfx1"/>
</dbReference>
<dbReference type="AlphaFoldDB" id="A0A9X6TK35"/>
<accession>A0A9X6TK35</accession>
<dbReference type="EMBL" id="NVNL01000046">
    <property type="protein sequence ID" value="PEA87579.1"/>
    <property type="molecule type" value="Genomic_DNA"/>
</dbReference>
<feature type="domain" description="Orfx1 TULIPs" evidence="1">
    <location>
        <begin position="1"/>
        <end position="139"/>
    </location>
</feature>
<dbReference type="Proteomes" id="UP000220702">
    <property type="component" value="Unassembled WGS sequence"/>
</dbReference>
<evidence type="ECO:0000259" key="1">
    <source>
        <dbReference type="Pfam" id="PF26542"/>
    </source>
</evidence>
<comment type="caution">
    <text evidence="2">The sequence shown here is derived from an EMBL/GenBank/DDBJ whole genome shotgun (WGS) entry which is preliminary data.</text>
</comment>
<evidence type="ECO:0000313" key="3">
    <source>
        <dbReference type="Proteomes" id="UP000220702"/>
    </source>
</evidence>
<proteinExistence type="predicted"/>
<name>A0A9X6TK35_BACTU</name>
<protein>
    <recommendedName>
        <fullName evidence="1">Orfx1 TULIPs domain-containing protein</fullName>
    </recommendedName>
</protein>
<gene>
    <name evidence="2" type="ORF">CON71_23745</name>
</gene>
<organism evidence="2 3">
    <name type="scientific">Bacillus thuringiensis</name>
    <dbReference type="NCBI Taxonomy" id="1428"/>
    <lineage>
        <taxon>Bacteria</taxon>
        <taxon>Bacillati</taxon>
        <taxon>Bacillota</taxon>
        <taxon>Bacilli</taxon>
        <taxon>Bacillales</taxon>
        <taxon>Bacillaceae</taxon>
        <taxon>Bacillus</taxon>
        <taxon>Bacillus cereus group</taxon>
    </lineage>
</organism>